<dbReference type="Gene3D" id="3.40.920.10">
    <property type="entry name" value="Pyruvate-ferredoxin oxidoreductase, PFOR, domain III"/>
    <property type="match status" value="1"/>
</dbReference>
<evidence type="ECO:0000256" key="1">
    <source>
        <dbReference type="ARBA" id="ARBA00023002"/>
    </source>
</evidence>
<dbReference type="EMBL" id="BKCL01000001">
    <property type="protein sequence ID" value="GEQ96578.1"/>
    <property type="molecule type" value="Genomic_DNA"/>
</dbReference>
<reference evidence="3 4" key="1">
    <citation type="submission" date="2019-09" db="EMBL/GenBank/DDBJ databases">
        <title>NBRP : Genome information of microbial organism related human and environment.</title>
        <authorList>
            <person name="Hattori M."/>
            <person name="Oshima K."/>
            <person name="Inaba H."/>
            <person name="Suda W."/>
            <person name="Sakamoto M."/>
            <person name="Iino T."/>
            <person name="Kitahara M."/>
            <person name="Oshida Y."/>
            <person name="Iida T."/>
            <person name="Kudo T."/>
            <person name="Itoh T."/>
            <person name="Ohkuma M."/>
        </authorList>
    </citation>
    <scope>NUCLEOTIDE SEQUENCE [LARGE SCALE GENOMIC DNA]</scope>
    <source>
        <strain evidence="3 4">Hi-2</strain>
    </source>
</reference>
<comment type="caution">
    <text evidence="3">The sequence shown here is derived from an EMBL/GenBank/DDBJ whole genome shotgun (WGS) entry which is preliminary data.</text>
</comment>
<dbReference type="Proteomes" id="UP000322084">
    <property type="component" value="Unassembled WGS sequence"/>
</dbReference>
<name>A0A5A7MNP5_9PROT</name>
<dbReference type="AlphaFoldDB" id="A0A5A7MNP5"/>
<evidence type="ECO:0000313" key="3">
    <source>
        <dbReference type="EMBL" id="GEQ96578.1"/>
    </source>
</evidence>
<feature type="domain" description="DUF6537" evidence="2">
    <location>
        <begin position="78"/>
        <end position="231"/>
    </location>
</feature>
<dbReference type="InterPro" id="IPR046667">
    <property type="entry name" value="DUF6537"/>
</dbReference>
<evidence type="ECO:0000313" key="4">
    <source>
        <dbReference type="Proteomes" id="UP000322084"/>
    </source>
</evidence>
<dbReference type="GO" id="GO:0016491">
    <property type="term" value="F:oxidoreductase activity"/>
    <property type="evidence" value="ECO:0007669"/>
    <property type="project" value="UniProtKB-KW"/>
</dbReference>
<accession>A0A5A7MNP5</accession>
<proteinExistence type="predicted"/>
<dbReference type="SUPFAM" id="SSF53323">
    <property type="entry name" value="Pyruvate-ferredoxin oxidoreductase, PFOR, domain III"/>
    <property type="match status" value="1"/>
</dbReference>
<evidence type="ECO:0000259" key="2">
    <source>
        <dbReference type="Pfam" id="PF20169"/>
    </source>
</evidence>
<sequence length="232" mass="26532">MGDSIATNIFMLGYAWQKGLIPLTLESITQAIHLNKVAIESNLRTFHWGRVAAHDLDAIKTVIDAVDTGATRFKAETLDDAINYRADFLKGYQNGRLAKRYRALVAFARKAEEKARPGSTALTQAVMRNYFKLLAYKDEYEVARLYTSGDFEKRISAQFEGDVRLKFHMSPPIFSRPDPLTGRPKKSEFGPWMFKGFKLLAKFKALRGTPFDPFGYADERKMERRLIKDYEA</sequence>
<dbReference type="InterPro" id="IPR002869">
    <property type="entry name" value="Pyrv_flavodox_OxRed_cen"/>
</dbReference>
<keyword evidence="1" id="KW-0560">Oxidoreductase</keyword>
<protein>
    <recommendedName>
        <fullName evidence="2">DUF6537 domain-containing protein</fullName>
    </recommendedName>
</protein>
<organism evidence="3 4">
    <name type="scientific">Iodidimonas gelatinilytica</name>
    <dbReference type="NCBI Taxonomy" id="1236966"/>
    <lineage>
        <taxon>Bacteria</taxon>
        <taxon>Pseudomonadati</taxon>
        <taxon>Pseudomonadota</taxon>
        <taxon>Alphaproteobacteria</taxon>
        <taxon>Iodidimonadales</taxon>
        <taxon>Iodidimonadaceae</taxon>
        <taxon>Iodidimonas</taxon>
    </lineage>
</organism>
<gene>
    <name evidence="3" type="ORF">JCM17844_02150</name>
</gene>
<dbReference type="Pfam" id="PF20169">
    <property type="entry name" value="DUF6537"/>
    <property type="match status" value="1"/>
</dbReference>